<keyword evidence="4 6" id="KW-0949">S-adenosyl-L-methionine</keyword>
<evidence type="ECO:0000256" key="3">
    <source>
        <dbReference type="ARBA" id="ARBA00022679"/>
    </source>
</evidence>
<dbReference type="EMBL" id="BMHQ01000001">
    <property type="protein sequence ID" value="GGE05853.1"/>
    <property type="molecule type" value="Genomic_DNA"/>
</dbReference>
<dbReference type="InterPro" id="IPR029026">
    <property type="entry name" value="tRNA_m1G_MTases_N"/>
</dbReference>
<comment type="subunit">
    <text evidence="6">Homodimer.</text>
</comment>
<sequence length="159" mass="18214">MRIHLLAVGKIKEKYLAQGIREYLKRLQPYAKTEIIEIAEEKGQEPLSESELEHIKQKEGERILNRISPQSHVIALAIQGSPLSSEELAQQMEQLATFGTSHLTFIIGGSYGLSPDVLKRADQLLSFSRMTFPHQLMRLILLEQVYRAFKIIRGESYHK</sequence>
<dbReference type="NCBIfam" id="TIGR00246">
    <property type="entry name" value="tRNA_RlmH_YbeA"/>
    <property type="match status" value="1"/>
</dbReference>
<comment type="catalytic activity">
    <reaction evidence="6">
        <text>pseudouridine(1915) in 23S rRNA + S-adenosyl-L-methionine = N(3)-methylpseudouridine(1915) in 23S rRNA + S-adenosyl-L-homocysteine + H(+)</text>
        <dbReference type="Rhea" id="RHEA:42752"/>
        <dbReference type="Rhea" id="RHEA-COMP:10221"/>
        <dbReference type="Rhea" id="RHEA-COMP:10222"/>
        <dbReference type="ChEBI" id="CHEBI:15378"/>
        <dbReference type="ChEBI" id="CHEBI:57856"/>
        <dbReference type="ChEBI" id="CHEBI:59789"/>
        <dbReference type="ChEBI" id="CHEBI:65314"/>
        <dbReference type="ChEBI" id="CHEBI:74486"/>
        <dbReference type="EC" id="2.1.1.177"/>
    </reaction>
</comment>
<comment type="caution">
    <text evidence="7">The sequence shown here is derived from an EMBL/GenBank/DDBJ whole genome shotgun (WGS) entry which is preliminary data.</text>
</comment>
<dbReference type="PANTHER" id="PTHR33603">
    <property type="entry name" value="METHYLTRANSFERASE"/>
    <property type="match status" value="1"/>
</dbReference>
<evidence type="ECO:0000256" key="6">
    <source>
        <dbReference type="HAMAP-Rule" id="MF_00658"/>
    </source>
</evidence>
<dbReference type="CDD" id="cd18081">
    <property type="entry name" value="RlmH-like"/>
    <property type="match status" value="1"/>
</dbReference>
<reference evidence="7" key="1">
    <citation type="journal article" date="2014" name="Int. J. Syst. Evol. Microbiol.">
        <title>Complete genome sequence of Corynebacterium casei LMG S-19264T (=DSM 44701T), isolated from a smear-ripened cheese.</title>
        <authorList>
            <consortium name="US DOE Joint Genome Institute (JGI-PGF)"/>
            <person name="Walter F."/>
            <person name="Albersmeier A."/>
            <person name="Kalinowski J."/>
            <person name="Ruckert C."/>
        </authorList>
    </citation>
    <scope>NUCLEOTIDE SEQUENCE</scope>
    <source>
        <strain evidence="7">CGMCC 1.15179</strain>
    </source>
</reference>
<accession>A0A8J2YBP2</accession>
<comment type="function">
    <text evidence="6">Specifically methylates the pseudouridine at position 1915 (m3Psi1915) in 23S rRNA.</text>
</comment>
<dbReference type="GO" id="GO:0005737">
    <property type="term" value="C:cytoplasm"/>
    <property type="evidence" value="ECO:0007669"/>
    <property type="project" value="UniProtKB-SubCell"/>
</dbReference>
<dbReference type="InterPro" id="IPR003742">
    <property type="entry name" value="RlmH-like"/>
</dbReference>
<dbReference type="HAMAP" id="MF_00658">
    <property type="entry name" value="23SrRNA_methyltr_H"/>
    <property type="match status" value="1"/>
</dbReference>
<name>A0A8J2YBP2_9BACL</name>
<dbReference type="PIRSF" id="PIRSF004505">
    <property type="entry name" value="MT_bac"/>
    <property type="match status" value="1"/>
</dbReference>
<dbReference type="InterPro" id="IPR029028">
    <property type="entry name" value="Alpha/beta_knot_MTases"/>
</dbReference>
<evidence type="ECO:0000256" key="4">
    <source>
        <dbReference type="ARBA" id="ARBA00022691"/>
    </source>
</evidence>
<evidence type="ECO:0000313" key="7">
    <source>
        <dbReference type="EMBL" id="GGE05853.1"/>
    </source>
</evidence>
<keyword evidence="8" id="KW-1185">Reference proteome</keyword>
<dbReference type="Proteomes" id="UP000625210">
    <property type="component" value="Unassembled WGS sequence"/>
</dbReference>
<dbReference type="AlphaFoldDB" id="A0A8J2YBP2"/>
<feature type="binding site" evidence="6">
    <location>
        <position position="76"/>
    </location>
    <ligand>
        <name>S-adenosyl-L-methionine</name>
        <dbReference type="ChEBI" id="CHEBI:59789"/>
    </ligand>
</feature>
<protein>
    <recommendedName>
        <fullName evidence="6">Ribosomal RNA large subunit methyltransferase H</fullName>
        <ecNumber evidence="6">2.1.1.177</ecNumber>
    </recommendedName>
    <alternativeName>
        <fullName evidence="6">23S rRNA (pseudouridine1915-N3)-methyltransferase</fullName>
    </alternativeName>
    <alternativeName>
        <fullName evidence="6">23S rRNA m3Psi1915 methyltransferase</fullName>
    </alternativeName>
    <alternativeName>
        <fullName evidence="6">rRNA (pseudouridine-N3-)-methyltransferase RlmH</fullName>
    </alternativeName>
</protein>
<dbReference type="SUPFAM" id="SSF75217">
    <property type="entry name" value="alpha/beta knot"/>
    <property type="match status" value="1"/>
</dbReference>
<organism evidence="7 8">
    <name type="scientific">Marinithermofilum abyssi</name>
    <dbReference type="NCBI Taxonomy" id="1571185"/>
    <lineage>
        <taxon>Bacteria</taxon>
        <taxon>Bacillati</taxon>
        <taxon>Bacillota</taxon>
        <taxon>Bacilli</taxon>
        <taxon>Bacillales</taxon>
        <taxon>Thermoactinomycetaceae</taxon>
        <taxon>Marinithermofilum</taxon>
    </lineage>
</organism>
<dbReference type="Gene3D" id="3.40.1280.10">
    <property type="match status" value="1"/>
</dbReference>
<dbReference type="EC" id="2.1.1.177" evidence="6"/>
<reference evidence="7" key="2">
    <citation type="submission" date="2020-09" db="EMBL/GenBank/DDBJ databases">
        <authorList>
            <person name="Sun Q."/>
            <person name="Zhou Y."/>
        </authorList>
    </citation>
    <scope>NUCLEOTIDE SEQUENCE</scope>
    <source>
        <strain evidence="7">CGMCC 1.15179</strain>
    </source>
</reference>
<feature type="binding site" evidence="6">
    <location>
        <begin position="127"/>
        <end position="132"/>
    </location>
    <ligand>
        <name>S-adenosyl-L-methionine</name>
        <dbReference type="ChEBI" id="CHEBI:59789"/>
    </ligand>
</feature>
<keyword evidence="6" id="KW-0963">Cytoplasm</keyword>
<proteinExistence type="inferred from homology"/>
<feature type="binding site" evidence="6">
    <location>
        <position position="108"/>
    </location>
    <ligand>
        <name>S-adenosyl-L-methionine</name>
        <dbReference type="ChEBI" id="CHEBI:59789"/>
    </ligand>
</feature>
<dbReference type="NCBIfam" id="NF000985">
    <property type="entry name" value="PRK00103.1-3"/>
    <property type="match status" value="1"/>
</dbReference>
<keyword evidence="1 6" id="KW-0698">rRNA processing</keyword>
<dbReference type="PANTHER" id="PTHR33603:SF1">
    <property type="entry name" value="RIBOSOMAL RNA LARGE SUBUNIT METHYLTRANSFERASE H"/>
    <property type="match status" value="1"/>
</dbReference>
<comment type="subcellular location">
    <subcellularLocation>
        <location evidence="6">Cytoplasm</location>
    </subcellularLocation>
</comment>
<gene>
    <name evidence="6 7" type="primary">rlmH</name>
    <name evidence="7" type="ORF">GCM10011571_03730</name>
</gene>
<dbReference type="Pfam" id="PF02590">
    <property type="entry name" value="SPOUT_MTase"/>
    <property type="match status" value="1"/>
</dbReference>
<evidence type="ECO:0000313" key="8">
    <source>
        <dbReference type="Proteomes" id="UP000625210"/>
    </source>
</evidence>
<evidence type="ECO:0000256" key="1">
    <source>
        <dbReference type="ARBA" id="ARBA00022552"/>
    </source>
</evidence>
<dbReference type="RefSeq" id="WP_188646213.1">
    <property type="nucleotide sequence ID" value="NZ_BMHQ01000001.1"/>
</dbReference>
<comment type="similarity">
    <text evidence="5 6">Belongs to the RNA methyltransferase RlmH family.</text>
</comment>
<evidence type="ECO:0000256" key="2">
    <source>
        <dbReference type="ARBA" id="ARBA00022603"/>
    </source>
</evidence>
<dbReference type="GO" id="GO:0070038">
    <property type="term" value="F:rRNA (pseudouridine-N3-)-methyltransferase activity"/>
    <property type="evidence" value="ECO:0007669"/>
    <property type="project" value="UniProtKB-UniRule"/>
</dbReference>
<evidence type="ECO:0000256" key="5">
    <source>
        <dbReference type="ARBA" id="ARBA00038303"/>
    </source>
</evidence>
<keyword evidence="2 6" id="KW-0489">Methyltransferase</keyword>
<keyword evidence="3 6" id="KW-0808">Transferase</keyword>